<gene>
    <name evidence="3" type="ORF">COO91_02276</name>
</gene>
<protein>
    <submittedName>
        <fullName evidence="3">Nucleotide-binding universal stress protein, UspA family</fullName>
    </submittedName>
</protein>
<comment type="similarity">
    <text evidence="1">Belongs to the universal stress protein A family.</text>
</comment>
<dbReference type="PANTHER" id="PTHR46268:SF8">
    <property type="entry name" value="UNIVERSAL STRESS PROTEIN SLL1388"/>
    <property type="match status" value="1"/>
</dbReference>
<evidence type="ECO:0000259" key="2">
    <source>
        <dbReference type="Pfam" id="PF00582"/>
    </source>
</evidence>
<dbReference type="InterPro" id="IPR014729">
    <property type="entry name" value="Rossmann-like_a/b/a_fold"/>
</dbReference>
<dbReference type="EMBL" id="CP024785">
    <property type="protein sequence ID" value="AUB36364.1"/>
    <property type="molecule type" value="Genomic_DNA"/>
</dbReference>
<evidence type="ECO:0000313" key="4">
    <source>
        <dbReference type="Proteomes" id="UP000232003"/>
    </source>
</evidence>
<dbReference type="PRINTS" id="PR01438">
    <property type="entry name" value="UNVRSLSTRESS"/>
</dbReference>
<dbReference type="Proteomes" id="UP000232003">
    <property type="component" value="Chromosome"/>
</dbReference>
<dbReference type="InterPro" id="IPR006016">
    <property type="entry name" value="UspA"/>
</dbReference>
<organism evidence="3 4">
    <name type="scientific">Nostoc flagelliforme CCNUN1</name>
    <dbReference type="NCBI Taxonomy" id="2038116"/>
    <lineage>
        <taxon>Bacteria</taxon>
        <taxon>Bacillati</taxon>
        <taxon>Cyanobacteriota</taxon>
        <taxon>Cyanophyceae</taxon>
        <taxon>Nostocales</taxon>
        <taxon>Nostocaceae</taxon>
        <taxon>Nostoc</taxon>
    </lineage>
</organism>
<keyword evidence="4" id="KW-1185">Reference proteome</keyword>
<dbReference type="OrthoDB" id="516822at2"/>
<dbReference type="RefSeq" id="WP_100898317.1">
    <property type="nucleotide sequence ID" value="NZ_CAWNNC010000001.1"/>
</dbReference>
<dbReference type="InterPro" id="IPR006015">
    <property type="entry name" value="Universal_stress_UspA"/>
</dbReference>
<feature type="domain" description="UspA" evidence="2">
    <location>
        <begin position="1"/>
        <end position="156"/>
    </location>
</feature>
<name>A0A2K8SLL4_9NOSO</name>
<evidence type="ECO:0000313" key="3">
    <source>
        <dbReference type="EMBL" id="AUB36364.1"/>
    </source>
</evidence>
<dbReference type="AlphaFoldDB" id="A0A2K8SLL4"/>
<dbReference type="SUPFAM" id="SSF52402">
    <property type="entry name" value="Adenine nucleotide alpha hydrolases-like"/>
    <property type="match status" value="1"/>
</dbReference>
<proteinExistence type="inferred from homology"/>
<reference evidence="3 4" key="1">
    <citation type="submission" date="2017-11" db="EMBL/GenBank/DDBJ databases">
        <title>Complete genome of a free-living desiccation-tolerant cyanobacterium and its photosynthetic adaptation to extreme terrestrial habitat.</title>
        <authorList>
            <person name="Shang J."/>
        </authorList>
    </citation>
    <scope>NUCLEOTIDE SEQUENCE [LARGE SCALE GENOMIC DNA]</scope>
    <source>
        <strain evidence="3 4">CCNUN1</strain>
    </source>
</reference>
<accession>A0A2K8SLL4</accession>
<dbReference type="CDD" id="cd00293">
    <property type="entry name" value="USP-like"/>
    <property type="match status" value="1"/>
</dbReference>
<dbReference type="Pfam" id="PF00582">
    <property type="entry name" value="Usp"/>
    <property type="match status" value="1"/>
</dbReference>
<dbReference type="PANTHER" id="PTHR46268">
    <property type="entry name" value="STRESS RESPONSE PROTEIN NHAX"/>
    <property type="match status" value="1"/>
</dbReference>
<dbReference type="KEGG" id="nfl:COO91_02276"/>
<sequence length="180" mass="19530">MFHKILVAIDTSASAKDVFDKALFLARASKGSLMLLHVLSGEEQGKVNIPILPRQDYYPYPVMSKKTLEFNQQQWEVLEKQGLELLQSCTDEATLAGVSTEFIQSPGNPGQTICNLASTWGADLIVVGRQGLSGLSELALGSVSNYVLHNAPCSVLTMQHISKMNTESAQDESSRVSASD</sequence>
<dbReference type="Gene3D" id="3.40.50.620">
    <property type="entry name" value="HUPs"/>
    <property type="match status" value="1"/>
</dbReference>
<evidence type="ECO:0000256" key="1">
    <source>
        <dbReference type="ARBA" id="ARBA00008791"/>
    </source>
</evidence>